<comment type="caution">
    <text evidence="2">The sequence shown here is derived from an EMBL/GenBank/DDBJ whole genome shotgun (WGS) entry which is preliminary data.</text>
</comment>
<gene>
    <name evidence="2" type="ORF">B0H67DRAFT_558642</name>
</gene>
<dbReference type="Proteomes" id="UP001172102">
    <property type="component" value="Unassembled WGS sequence"/>
</dbReference>
<feature type="region of interest" description="Disordered" evidence="1">
    <location>
        <begin position="1"/>
        <end position="52"/>
    </location>
</feature>
<evidence type="ECO:0000313" key="3">
    <source>
        <dbReference type="Proteomes" id="UP001172102"/>
    </source>
</evidence>
<reference evidence="2" key="1">
    <citation type="submission" date="2023-06" db="EMBL/GenBank/DDBJ databases">
        <title>Genome-scale phylogeny and comparative genomics of the fungal order Sordariales.</title>
        <authorList>
            <consortium name="Lawrence Berkeley National Laboratory"/>
            <person name="Hensen N."/>
            <person name="Bonometti L."/>
            <person name="Westerberg I."/>
            <person name="Brannstrom I.O."/>
            <person name="Guillou S."/>
            <person name="Cros-Aarteil S."/>
            <person name="Calhoun S."/>
            <person name="Haridas S."/>
            <person name="Kuo A."/>
            <person name="Mondo S."/>
            <person name="Pangilinan J."/>
            <person name="Riley R."/>
            <person name="Labutti K."/>
            <person name="Andreopoulos B."/>
            <person name="Lipzen A."/>
            <person name="Chen C."/>
            <person name="Yanf M."/>
            <person name="Daum C."/>
            <person name="Ng V."/>
            <person name="Clum A."/>
            <person name="Steindorff A."/>
            <person name="Ohm R."/>
            <person name="Martin F."/>
            <person name="Silar P."/>
            <person name="Natvig D."/>
            <person name="Lalanne C."/>
            <person name="Gautier V."/>
            <person name="Ament-Velasquez S.L."/>
            <person name="Kruys A."/>
            <person name="Hutchinson M.I."/>
            <person name="Powell A.J."/>
            <person name="Barry K."/>
            <person name="Miller A.N."/>
            <person name="Grigoriev I.V."/>
            <person name="Debuchy R."/>
            <person name="Gladieux P."/>
            <person name="Thoren M.H."/>
            <person name="Johannesson H."/>
        </authorList>
    </citation>
    <scope>NUCLEOTIDE SEQUENCE</scope>
    <source>
        <strain evidence="2">SMH4607-1</strain>
    </source>
</reference>
<evidence type="ECO:0000313" key="2">
    <source>
        <dbReference type="EMBL" id="KAK0702346.1"/>
    </source>
</evidence>
<dbReference type="AlphaFoldDB" id="A0AA39ZRH7"/>
<dbReference type="EMBL" id="JAUKUA010000009">
    <property type="protein sequence ID" value="KAK0702346.1"/>
    <property type="molecule type" value="Genomic_DNA"/>
</dbReference>
<feature type="compositionally biased region" description="Pro residues" evidence="1">
    <location>
        <begin position="17"/>
        <end position="27"/>
    </location>
</feature>
<protein>
    <submittedName>
        <fullName evidence="2">Uncharacterized protein</fullName>
    </submittedName>
</protein>
<keyword evidence="3" id="KW-1185">Reference proteome</keyword>
<feature type="compositionally biased region" description="Low complexity" evidence="1">
    <location>
        <begin position="28"/>
        <end position="41"/>
    </location>
</feature>
<proteinExistence type="predicted"/>
<evidence type="ECO:0000256" key="1">
    <source>
        <dbReference type="SAM" id="MobiDB-lite"/>
    </source>
</evidence>
<feature type="compositionally biased region" description="Polar residues" evidence="1">
    <location>
        <begin position="1"/>
        <end position="15"/>
    </location>
</feature>
<accession>A0AA39ZRH7</accession>
<sequence>MDQSHTWDLLPQNTKPTSPPRSPPGTPLHPLTTLRTTHAAPKMAPEQRPPNANLTSLFLQLKREREAEHNTMCTVFEAMTKALDQGLSQTPPGKAYESLALGQTPKIPGWEALPSLTQSSAPLEPTQHQRATERRPRSLTPRHATANDDTSSEGTPSPPPPHAYALGPSTPMSNQKVQAEWETVVAKGYKKRLVLKAPEGYPWNKASAGKVLQGLGTTLGTVPTTVRPTVKGNRWTVTLKKGKKTNKAIEKAAKIVSFDTKPKTPFFRVFNSTIARYLEPKRKISNYMRYFEFH</sequence>
<name>A0AA39ZRH7_9PEZI</name>
<organism evidence="2 3">
    <name type="scientific">Lasiosphaeris hirsuta</name>
    <dbReference type="NCBI Taxonomy" id="260670"/>
    <lineage>
        <taxon>Eukaryota</taxon>
        <taxon>Fungi</taxon>
        <taxon>Dikarya</taxon>
        <taxon>Ascomycota</taxon>
        <taxon>Pezizomycotina</taxon>
        <taxon>Sordariomycetes</taxon>
        <taxon>Sordariomycetidae</taxon>
        <taxon>Sordariales</taxon>
        <taxon>Lasiosphaeriaceae</taxon>
        <taxon>Lasiosphaeris</taxon>
    </lineage>
</organism>
<feature type="compositionally biased region" description="Polar residues" evidence="1">
    <location>
        <begin position="115"/>
        <end position="129"/>
    </location>
</feature>
<feature type="region of interest" description="Disordered" evidence="1">
    <location>
        <begin position="110"/>
        <end position="173"/>
    </location>
</feature>